<accession>A0A2Z7CC72</accession>
<protein>
    <submittedName>
        <fullName evidence="1">Uncharacterized protein</fullName>
    </submittedName>
</protein>
<sequence>MGNTDPNNTKQENKFDVKTQYEELSKQLIMQHAINQCYERMRAIKDRIARPVHRNIPAATHNISCQFQATSSSDPYLNSSERWSKLSPADCWGTTMEDPDPASRDAAEKENFPVDDQYNSKSNTIRTIHRVFSLITLPATRSWLRPISRGNRHFTVGGGRLRQSGPRPKTISLRSACTRRLMDFITNGFSSSSWPKQIPAKQGGGGGGGV</sequence>
<reference evidence="1 2" key="1">
    <citation type="journal article" date="2015" name="Proc. Natl. Acad. Sci. U.S.A.">
        <title>The resurrection genome of Boea hygrometrica: A blueprint for survival of dehydration.</title>
        <authorList>
            <person name="Xiao L."/>
            <person name="Yang G."/>
            <person name="Zhang L."/>
            <person name="Yang X."/>
            <person name="Zhao S."/>
            <person name="Ji Z."/>
            <person name="Zhou Q."/>
            <person name="Hu M."/>
            <person name="Wang Y."/>
            <person name="Chen M."/>
            <person name="Xu Y."/>
            <person name="Jin H."/>
            <person name="Xiao X."/>
            <person name="Hu G."/>
            <person name="Bao F."/>
            <person name="Hu Y."/>
            <person name="Wan P."/>
            <person name="Li L."/>
            <person name="Deng X."/>
            <person name="Kuang T."/>
            <person name="Xiang C."/>
            <person name="Zhu J.K."/>
            <person name="Oliver M.J."/>
            <person name="He Y."/>
        </authorList>
    </citation>
    <scope>NUCLEOTIDE SEQUENCE [LARGE SCALE GENOMIC DNA]</scope>
    <source>
        <strain evidence="2">cv. XS01</strain>
    </source>
</reference>
<dbReference type="Proteomes" id="UP000250235">
    <property type="component" value="Unassembled WGS sequence"/>
</dbReference>
<proteinExistence type="predicted"/>
<name>A0A2Z7CC72_9LAMI</name>
<evidence type="ECO:0000313" key="2">
    <source>
        <dbReference type="Proteomes" id="UP000250235"/>
    </source>
</evidence>
<gene>
    <name evidence="1" type="ORF">F511_30205</name>
</gene>
<dbReference type="EMBL" id="KQ999328">
    <property type="protein sequence ID" value="KZV41928.1"/>
    <property type="molecule type" value="Genomic_DNA"/>
</dbReference>
<keyword evidence="2" id="KW-1185">Reference proteome</keyword>
<organism evidence="1 2">
    <name type="scientific">Dorcoceras hygrometricum</name>
    <dbReference type="NCBI Taxonomy" id="472368"/>
    <lineage>
        <taxon>Eukaryota</taxon>
        <taxon>Viridiplantae</taxon>
        <taxon>Streptophyta</taxon>
        <taxon>Embryophyta</taxon>
        <taxon>Tracheophyta</taxon>
        <taxon>Spermatophyta</taxon>
        <taxon>Magnoliopsida</taxon>
        <taxon>eudicotyledons</taxon>
        <taxon>Gunneridae</taxon>
        <taxon>Pentapetalae</taxon>
        <taxon>asterids</taxon>
        <taxon>lamiids</taxon>
        <taxon>Lamiales</taxon>
        <taxon>Gesneriaceae</taxon>
        <taxon>Didymocarpoideae</taxon>
        <taxon>Trichosporeae</taxon>
        <taxon>Loxocarpinae</taxon>
        <taxon>Dorcoceras</taxon>
    </lineage>
</organism>
<dbReference type="AlphaFoldDB" id="A0A2Z7CC72"/>
<evidence type="ECO:0000313" key="1">
    <source>
        <dbReference type="EMBL" id="KZV41928.1"/>
    </source>
</evidence>